<keyword evidence="4" id="KW-1185">Reference proteome</keyword>
<dbReference type="PANTHER" id="PTHR15360">
    <property type="entry name" value="PLATELET-DERIVED GROWTH FACTOR RECEPTOR LIKE"/>
    <property type="match status" value="1"/>
</dbReference>
<gene>
    <name evidence="3" type="ORF">ODALV1_LOCUS16223</name>
</gene>
<dbReference type="PANTHER" id="PTHR15360:SF4">
    <property type="entry name" value="PROTEIN KINASE DOMAIN-CONTAINING PROTEIN"/>
    <property type="match status" value="1"/>
</dbReference>
<name>A0ABP1R1L4_9HEXA</name>
<evidence type="ECO:0000313" key="4">
    <source>
        <dbReference type="Proteomes" id="UP001642540"/>
    </source>
</evidence>
<reference evidence="3 4" key="1">
    <citation type="submission" date="2024-08" db="EMBL/GenBank/DDBJ databases">
        <authorList>
            <person name="Cucini C."/>
            <person name="Frati F."/>
        </authorList>
    </citation>
    <scope>NUCLEOTIDE SEQUENCE [LARGE SCALE GENOMIC DNA]</scope>
</reference>
<dbReference type="Proteomes" id="UP001642540">
    <property type="component" value="Unassembled WGS sequence"/>
</dbReference>
<dbReference type="EMBL" id="CAXLJM020000049">
    <property type="protein sequence ID" value="CAL8113898.1"/>
    <property type="molecule type" value="Genomic_DNA"/>
</dbReference>
<dbReference type="InterPro" id="IPR003599">
    <property type="entry name" value="Ig_sub"/>
</dbReference>
<sequence>MGPSWTTFVVFQILLIIVVQGRGKNEYKVKNPCTVTRNIKSGNPIIRVVDEIEEPGVVLGQEGLQYYTLISSRIQREVVIECSSSQGPVKWIYKGAGASSGFKIVNTRWTGNDINRPPTCFSTALVISNVTDQLTGEYKCQEISSTRAKGPKRNSFKLFVPSIPPTYPEQGSEVNITVPNSEGKQSKRPIILPCISKRMNGEMALYRILEQTNELEPQLQPYQYAGMRYDFYSGFIIPQSSISFENSSRILRHECRFAASNSTLLRVNLILESEEKIAPEKDVVKSSSPYFSWTTNKNPKLSLTPEIASNVLIWQQFYTKKGYEEISKDAPMFYLGSATVVNLTEGTEGEVKLYDGKMSPDDGLIYKWKYFVLDAMAEQNAGMKYEDFEYFRVFICKSASNIKPTITLKEIINDGDSSSKNVRNVTVSYNISNCPEGRIYGPVGCVMLTSYLSQGEVKCVGDGVEETIRYPPLPFEAGRPFFVERGGQIVVTLAEDSEKLKLPCVANSEVATSVFLYKKMDGIFKKIWSEDDEEFGESDIEFYPSSGFHLSQSNSKETQTLYGEYLCSSSIDLNDHSDSVTILVKKQIGTNYKLQPAEEHIFGQIPYKFSWEADEELEIIPTSTPARNMTFGRDDNDSKYGFGGKLIVLEATPEGGTRHVSLRRKSDGAILHNWIFHQIGRGAEYRSGLHVDIREDEKGESLIVAVCRSKTNVMPKIRYYHCQNEDSCELMRKCHQRDCYPSFYHEDASSSSLVEDCSNELGCNAIVIRNLYLNGILNVSCSGEGVYEHRLLKDVFFKDDIVWDIGESDDDYIHLSTSHAVHTADQNPQREIQFIGANVEFDMGETVEFSCVAAPFIFSNGIKWALETKKGKLIYQKDKIFDVQFKYSGSTQVASTFSLLIDSNEYSRVYCFVPKLGSATEWRNASMPIFVRSETTDDYCHETNSIHLINIYPSPSKLNLELNETRLDKLPYFIVPQNVLQFGVKISGPKPFYWSFVGNGDGPSRTPLIQSDRQVLDFYDSSTYCYSSRLLLNLRHKTPNDTGRYIVKHKHESREIASFYIFVPSENSPYLLRSGSSVNVTVPENSKTFYVPCLVNDPSVQVELQQLDNDDHTSITKSSSATYDPTRGFLIENDATELDNSTVRTYKCIAAGNEEDYVIVYVHPPVRNPELKYEKVNDFHVFTCRSATQNPPEITLTEIAEDGTPMENSTEFKTSRCAAGCVALITQVNQGSVSCIGDDIDETYRFPPTYNANRRNSDKSVGLWYDNKTDTFKCQMNSVEAPTLAAVTCRRPNECEIMKRLLQQNGDKSQATYSDCGEGCAQLDVRVREKPHTAPNWFSIFLRCRGEDNMEILSQYFYDKNKMTYASMENAEQLKKIRIDIPGLRRQGNMVFATFRCFANRYFYSRGLQWALEGKNGVLEFPATSAAQFEIQNFSAVMSTIDLEINENTYSAVYCFVPLLDSPSWANSTIKFPIEQLQINI</sequence>
<comment type="caution">
    <text evidence="3">The sequence shown here is derived from an EMBL/GenBank/DDBJ whole genome shotgun (WGS) entry which is preliminary data.</text>
</comment>
<dbReference type="SMART" id="SM00409">
    <property type="entry name" value="IG"/>
    <property type="match status" value="3"/>
</dbReference>
<keyword evidence="1" id="KW-0732">Signal</keyword>
<evidence type="ECO:0000256" key="1">
    <source>
        <dbReference type="SAM" id="SignalP"/>
    </source>
</evidence>
<accession>A0ABP1R1L4</accession>
<evidence type="ECO:0000259" key="2">
    <source>
        <dbReference type="SMART" id="SM00409"/>
    </source>
</evidence>
<feature type="domain" description="Immunoglobulin" evidence="2">
    <location>
        <begin position="836"/>
        <end position="1064"/>
    </location>
</feature>
<feature type="domain" description="Immunoglobulin" evidence="2">
    <location>
        <begin position="489"/>
        <end position="585"/>
    </location>
</feature>
<feature type="signal peptide" evidence="1">
    <location>
        <begin position="1"/>
        <end position="21"/>
    </location>
</feature>
<feature type="domain" description="Immunoglobulin" evidence="2">
    <location>
        <begin position="67"/>
        <end position="161"/>
    </location>
</feature>
<evidence type="ECO:0000313" key="3">
    <source>
        <dbReference type="EMBL" id="CAL8113898.1"/>
    </source>
</evidence>
<feature type="chain" id="PRO_5045162745" description="Immunoglobulin domain-containing protein" evidence="1">
    <location>
        <begin position="22"/>
        <end position="1481"/>
    </location>
</feature>
<proteinExistence type="predicted"/>
<dbReference type="Gene3D" id="2.60.40.10">
    <property type="entry name" value="Immunoglobulins"/>
    <property type="match status" value="2"/>
</dbReference>
<dbReference type="InterPro" id="IPR013783">
    <property type="entry name" value="Ig-like_fold"/>
</dbReference>
<organism evidence="3 4">
    <name type="scientific">Orchesella dallaii</name>
    <dbReference type="NCBI Taxonomy" id="48710"/>
    <lineage>
        <taxon>Eukaryota</taxon>
        <taxon>Metazoa</taxon>
        <taxon>Ecdysozoa</taxon>
        <taxon>Arthropoda</taxon>
        <taxon>Hexapoda</taxon>
        <taxon>Collembola</taxon>
        <taxon>Entomobryomorpha</taxon>
        <taxon>Entomobryoidea</taxon>
        <taxon>Orchesellidae</taxon>
        <taxon>Orchesellinae</taxon>
        <taxon>Orchesella</taxon>
    </lineage>
</organism>
<protein>
    <recommendedName>
        <fullName evidence="2">Immunoglobulin domain-containing protein</fullName>
    </recommendedName>
</protein>
<dbReference type="InterPro" id="IPR042495">
    <property type="entry name" value="PDGFRL"/>
</dbReference>